<keyword evidence="1" id="KW-0812">Transmembrane</keyword>
<reference evidence="2" key="2">
    <citation type="submission" date="2020-10" db="EMBL/GenBank/DDBJ databases">
        <authorList>
            <person name="Scholz U."/>
            <person name="Mascher M."/>
            <person name="Fiebig A."/>
        </authorList>
    </citation>
    <scope>NUCLEOTIDE SEQUENCE [LARGE SCALE GENOMIC DNA]</scope>
    <source>
        <strain evidence="2">cv. Morex</strain>
    </source>
</reference>
<name>A0A8I7BB62_HORVV</name>
<feature type="transmembrane region" description="Helical" evidence="1">
    <location>
        <begin position="68"/>
        <end position="90"/>
    </location>
</feature>
<reference evidence="2" key="3">
    <citation type="submission" date="2022-01" db="UniProtKB">
        <authorList>
            <consortium name="EnsemblPlants"/>
        </authorList>
    </citation>
    <scope>IDENTIFICATION</scope>
    <source>
        <strain evidence="2">subsp. vulgare</strain>
    </source>
</reference>
<reference evidence="3" key="1">
    <citation type="journal article" date="2012" name="Nature">
        <title>A physical, genetic and functional sequence assembly of the barley genome.</title>
        <authorList>
            <consortium name="The International Barley Genome Sequencing Consortium"/>
            <person name="Mayer K.F."/>
            <person name="Waugh R."/>
            <person name="Brown J.W."/>
            <person name="Schulman A."/>
            <person name="Langridge P."/>
            <person name="Platzer M."/>
            <person name="Fincher G.B."/>
            <person name="Muehlbauer G.J."/>
            <person name="Sato K."/>
            <person name="Close T.J."/>
            <person name="Wise R.P."/>
            <person name="Stein N."/>
        </authorList>
    </citation>
    <scope>NUCLEOTIDE SEQUENCE [LARGE SCALE GENOMIC DNA]</scope>
    <source>
        <strain evidence="3">cv. Morex</strain>
    </source>
</reference>
<evidence type="ECO:0000256" key="1">
    <source>
        <dbReference type="SAM" id="Phobius"/>
    </source>
</evidence>
<sequence>MADIENPDVDDGSGPAVAEAEPAECSRRVCMCLLGCVALAIILAFHSFLDFKESHPTKTTGIMVDIGWFLAALVGGWLLFIFMVLVGDWFEGNPEGKRLVDNLIESDRPCLLESFCLVLGRCDQDYHVDDA</sequence>
<accession>A0A8I7BB62</accession>
<evidence type="ECO:0000313" key="2">
    <source>
        <dbReference type="EnsemblPlants" id="HORVU.MOREX.r3.6HG0554120.1.CDS1"/>
    </source>
</evidence>
<organism evidence="2 3">
    <name type="scientific">Hordeum vulgare subsp. vulgare</name>
    <name type="common">Domesticated barley</name>
    <dbReference type="NCBI Taxonomy" id="112509"/>
    <lineage>
        <taxon>Eukaryota</taxon>
        <taxon>Viridiplantae</taxon>
        <taxon>Streptophyta</taxon>
        <taxon>Embryophyta</taxon>
        <taxon>Tracheophyta</taxon>
        <taxon>Spermatophyta</taxon>
        <taxon>Magnoliopsida</taxon>
        <taxon>Liliopsida</taxon>
        <taxon>Poales</taxon>
        <taxon>Poaceae</taxon>
        <taxon>BOP clade</taxon>
        <taxon>Pooideae</taxon>
        <taxon>Triticodae</taxon>
        <taxon>Triticeae</taxon>
        <taxon>Hordeinae</taxon>
        <taxon>Hordeum</taxon>
    </lineage>
</organism>
<protein>
    <submittedName>
        <fullName evidence="2">Uncharacterized protein</fullName>
    </submittedName>
</protein>
<dbReference type="Proteomes" id="UP000011116">
    <property type="component" value="Chromosome 6H"/>
</dbReference>
<keyword evidence="3" id="KW-1185">Reference proteome</keyword>
<evidence type="ECO:0000313" key="3">
    <source>
        <dbReference type="Proteomes" id="UP000011116"/>
    </source>
</evidence>
<dbReference type="Gramene" id="HORVU.MOREX.r3.6HG0554120.1">
    <property type="protein sequence ID" value="HORVU.MOREX.r3.6HG0554120.1.CDS1"/>
    <property type="gene ID" value="HORVU.MOREX.r3.6HG0554120"/>
</dbReference>
<dbReference type="AlphaFoldDB" id="A0A8I7BB62"/>
<feature type="transmembrane region" description="Helical" evidence="1">
    <location>
        <begin position="29"/>
        <end position="48"/>
    </location>
</feature>
<proteinExistence type="predicted"/>
<keyword evidence="1" id="KW-0472">Membrane</keyword>
<keyword evidence="1" id="KW-1133">Transmembrane helix</keyword>
<dbReference type="EnsemblPlants" id="HORVU.MOREX.r3.6HG0554120.1">
    <property type="protein sequence ID" value="HORVU.MOREX.r3.6HG0554120.1.CDS1"/>
    <property type="gene ID" value="HORVU.MOREX.r3.6HG0554120"/>
</dbReference>